<evidence type="ECO:0000313" key="1">
    <source>
        <dbReference type="EMBL" id="GFE54276.1"/>
    </source>
</evidence>
<gene>
    <name evidence="1" type="ORF">BaOVIS_016800</name>
</gene>
<dbReference type="AlphaFoldDB" id="A0A9W5TBE7"/>
<accession>A0A9W5TBE7</accession>
<proteinExistence type="predicted"/>
<dbReference type="OrthoDB" id="366026at2759"/>
<reference evidence="1" key="1">
    <citation type="submission" date="2019-12" db="EMBL/GenBank/DDBJ databases">
        <title>Genome sequence of Babesia ovis.</title>
        <authorList>
            <person name="Yamagishi J."/>
            <person name="Sevinc F."/>
            <person name="Xuan X."/>
        </authorList>
    </citation>
    <scope>NUCLEOTIDE SEQUENCE</scope>
    <source>
        <strain evidence="1">Selcuk</strain>
    </source>
</reference>
<name>A0A9W5TBE7_BABOV</name>
<evidence type="ECO:0000313" key="2">
    <source>
        <dbReference type="Proteomes" id="UP001057455"/>
    </source>
</evidence>
<organism evidence="1 2">
    <name type="scientific">Babesia ovis</name>
    <dbReference type="NCBI Taxonomy" id="5869"/>
    <lineage>
        <taxon>Eukaryota</taxon>
        <taxon>Sar</taxon>
        <taxon>Alveolata</taxon>
        <taxon>Apicomplexa</taxon>
        <taxon>Aconoidasida</taxon>
        <taxon>Piroplasmida</taxon>
        <taxon>Babesiidae</taxon>
        <taxon>Babesia</taxon>
    </lineage>
</organism>
<sequence length="832" mass="95267">MRSIPPWEVQSRLARKRLKTIGATSEVSRYNLQVVLNRCTRELSIRQLELGSHTTIPGGSIVSNGYQDNRNLVSNTGCNDSVLTPSDRLASNIPQSTSSIHEVSCLGDLAHILDDVNTFMQYLGYVRSNKRDRRMLIKFVNTVAHFITDPIQALKFLCSISTAVKVRSIPCVSNNTDNIKIACREAFELLFRRLDVNVNAYHTVMCYLKLCAFYGQDVTELSPIYHCMVDKLVSGDVFISEKDLDDLLFLYQRLALCDRRILDYCSERIASSFYSFNDDEICNFARYLVKSVYARDTPTKIGAGVDYSRKIGASEITGLLDDFDVPSSAYVKCLETKLPNRIHEYSYYNLVDLGEFYHVFNIQSGLLPRFSTELWKYLYTLRYGYAIKSLVVLSKLGLQDAKTFGRLIRNIPQTLAFRWPINLVAECLVSLEWTKGDKIYVVLAHYLSKHISTSFSACNVARIFDSLRNKRILLLGLYQKVLRIQDNNPGWLGCNELLSVISYGKDIGFKVCDGFELLRRQDLAALTCQQAIKVLYVMEDTYSDIVESCISVINKNCDTVQLEFDSLMQLLVACRRLNIWLSTIPQIALDTLQHVETIEVHILIKLLEILAPCGPLYDIHLLAKLEKYVRHVVDELPLRTTGRMLWLCFSVGIPMDSTCFMELLRRFNSLYEPAYNEDHLLQVLGVALQRLETHNQDTRLFLQHLTQFKDVSWRRKANEVQKIRAFQNTVDCKTFVSVFPFTADIEISTGVLAKHLERSDDWGVICSGTFDPLPFSLDTSLQTENTLLLDLCAQPFIKVVDRECKAHQLLLFYYKIRNDIVGRTFAYILEDK</sequence>
<dbReference type="EMBL" id="BLIY01000014">
    <property type="protein sequence ID" value="GFE54276.1"/>
    <property type="molecule type" value="Genomic_DNA"/>
</dbReference>
<dbReference type="Proteomes" id="UP001057455">
    <property type="component" value="Unassembled WGS sequence"/>
</dbReference>
<comment type="caution">
    <text evidence="1">The sequence shown here is derived from an EMBL/GenBank/DDBJ whole genome shotgun (WGS) entry which is preliminary data.</text>
</comment>
<protein>
    <submittedName>
        <fullName evidence="1">Uncharacterized protein</fullName>
    </submittedName>
</protein>
<keyword evidence="2" id="KW-1185">Reference proteome</keyword>